<dbReference type="SMART" id="SM00369">
    <property type="entry name" value="LRR_TYP"/>
    <property type="match status" value="3"/>
</dbReference>
<dbReference type="WBParaSite" id="jg5662">
    <property type="protein sequence ID" value="jg5662"/>
    <property type="gene ID" value="jg5662"/>
</dbReference>
<dbReference type="InterPro" id="IPR050333">
    <property type="entry name" value="SLRP"/>
</dbReference>
<keyword evidence="2" id="KW-0677">Repeat</keyword>
<dbReference type="PANTHER" id="PTHR45712:SF22">
    <property type="entry name" value="INSULIN-LIKE GROWTH FACTOR-BINDING PROTEIN COMPLEX ACID LABILE SUBUNIT"/>
    <property type="match status" value="1"/>
</dbReference>
<accession>A0A915EDZ0</accession>
<protein>
    <submittedName>
        <fullName evidence="4">Uncharacterized protein</fullName>
    </submittedName>
</protein>
<name>A0A915EDZ0_9BILA</name>
<dbReference type="Gene3D" id="3.80.10.10">
    <property type="entry name" value="Ribonuclease Inhibitor"/>
    <property type="match status" value="2"/>
</dbReference>
<evidence type="ECO:0000256" key="2">
    <source>
        <dbReference type="ARBA" id="ARBA00022737"/>
    </source>
</evidence>
<sequence>MPRPPRRLLQDLQAALIYIQPAIYPLAISQQQQFYQHGQQQLCPPLQAPCRCAPSIYEPVAILCEMRQFANALQAIQIARNIRIDSLAIVDTAISSLPANAFNDFTILRKYLKLLPRLRNLRKLYLNRNRISQIQQQAFAGFASREVLLKMELAGNKLTDEALGGGQDVFSPLRSLQELSLETNALTQVPSQALEAQRNTLTNLNLGLNQTLGIGETPIAVIPANAFVHTPSLMRLEMSEAAVDTIELGAFQRTPLIQAIVLNKNRLTKVRSDMFQGLNDLYSWICKQ</sequence>
<keyword evidence="1" id="KW-0433">Leucine-rich repeat</keyword>
<dbReference type="InterPro" id="IPR032675">
    <property type="entry name" value="LRR_dom_sf"/>
</dbReference>
<reference evidence="4" key="1">
    <citation type="submission" date="2022-11" db="UniProtKB">
        <authorList>
            <consortium name="WormBaseParasite"/>
        </authorList>
    </citation>
    <scope>IDENTIFICATION</scope>
</reference>
<evidence type="ECO:0000256" key="1">
    <source>
        <dbReference type="ARBA" id="ARBA00022614"/>
    </source>
</evidence>
<dbReference type="Proteomes" id="UP000887574">
    <property type="component" value="Unplaced"/>
</dbReference>
<dbReference type="PANTHER" id="PTHR45712">
    <property type="entry name" value="AGAP008170-PA"/>
    <property type="match status" value="1"/>
</dbReference>
<dbReference type="PROSITE" id="PS51450">
    <property type="entry name" value="LRR"/>
    <property type="match status" value="1"/>
</dbReference>
<keyword evidence="3" id="KW-1185">Reference proteome</keyword>
<dbReference type="InterPro" id="IPR001611">
    <property type="entry name" value="Leu-rich_rpt"/>
</dbReference>
<dbReference type="Pfam" id="PF13855">
    <property type="entry name" value="LRR_8"/>
    <property type="match status" value="1"/>
</dbReference>
<dbReference type="InterPro" id="IPR003591">
    <property type="entry name" value="Leu-rich_rpt_typical-subtyp"/>
</dbReference>
<dbReference type="SUPFAM" id="SSF52047">
    <property type="entry name" value="RNI-like"/>
    <property type="match status" value="1"/>
</dbReference>
<organism evidence="3 4">
    <name type="scientific">Ditylenchus dipsaci</name>
    <dbReference type="NCBI Taxonomy" id="166011"/>
    <lineage>
        <taxon>Eukaryota</taxon>
        <taxon>Metazoa</taxon>
        <taxon>Ecdysozoa</taxon>
        <taxon>Nematoda</taxon>
        <taxon>Chromadorea</taxon>
        <taxon>Rhabditida</taxon>
        <taxon>Tylenchina</taxon>
        <taxon>Tylenchomorpha</taxon>
        <taxon>Sphaerularioidea</taxon>
        <taxon>Anguinidae</taxon>
        <taxon>Anguininae</taxon>
        <taxon>Ditylenchus</taxon>
    </lineage>
</organism>
<evidence type="ECO:0000313" key="3">
    <source>
        <dbReference type="Proteomes" id="UP000887574"/>
    </source>
</evidence>
<dbReference type="AlphaFoldDB" id="A0A915EDZ0"/>
<evidence type="ECO:0000313" key="4">
    <source>
        <dbReference type="WBParaSite" id="jg5662"/>
    </source>
</evidence>
<proteinExistence type="predicted"/>